<feature type="compositionally biased region" description="Polar residues" evidence="1">
    <location>
        <begin position="1"/>
        <end position="21"/>
    </location>
</feature>
<gene>
    <name evidence="2" type="ORF">GCM10008994_08530</name>
</gene>
<dbReference type="Proteomes" id="UP001501425">
    <property type="component" value="Unassembled WGS sequence"/>
</dbReference>
<protein>
    <submittedName>
        <fullName evidence="2">DUF2797 domain-containing protein</fullName>
    </submittedName>
</protein>
<dbReference type="Pfam" id="PF10977">
    <property type="entry name" value="DUF2797"/>
    <property type="match status" value="1"/>
</dbReference>
<organism evidence="2 3">
    <name type="scientific">Halorubrum ejinorense</name>
    <dbReference type="NCBI Taxonomy" id="425309"/>
    <lineage>
        <taxon>Archaea</taxon>
        <taxon>Methanobacteriati</taxon>
        <taxon>Methanobacteriota</taxon>
        <taxon>Stenosarchaea group</taxon>
        <taxon>Halobacteria</taxon>
        <taxon>Halobacteriales</taxon>
        <taxon>Haloferacaceae</taxon>
        <taxon>Halorubrum</taxon>
    </lineage>
</organism>
<evidence type="ECO:0000313" key="2">
    <source>
        <dbReference type="EMBL" id="GAA0535761.1"/>
    </source>
</evidence>
<dbReference type="GO" id="GO:0016705">
    <property type="term" value="F:oxidoreductase activity, acting on paired donors, with incorporation or reduction of molecular oxygen"/>
    <property type="evidence" value="ECO:0007669"/>
    <property type="project" value="InterPro"/>
</dbReference>
<dbReference type="PROSITE" id="PS00086">
    <property type="entry name" value="CYTOCHROME_P450"/>
    <property type="match status" value="1"/>
</dbReference>
<dbReference type="InterPro" id="IPR021246">
    <property type="entry name" value="DUF2797"/>
</dbReference>
<evidence type="ECO:0000313" key="3">
    <source>
        <dbReference type="Proteomes" id="UP001501425"/>
    </source>
</evidence>
<dbReference type="EMBL" id="BAAADQ010000002">
    <property type="protein sequence ID" value="GAA0535761.1"/>
    <property type="molecule type" value="Genomic_DNA"/>
</dbReference>
<reference evidence="2" key="1">
    <citation type="journal article" date="2014" name="Int. J. Syst. Evol. Microbiol.">
        <title>Complete genome sequence of Corynebacterium casei LMG S-19264T (=DSM 44701T), isolated from a smear-ripened cheese.</title>
        <authorList>
            <consortium name="US DOE Joint Genome Institute (JGI-PGF)"/>
            <person name="Walter F."/>
            <person name="Albersmeier A."/>
            <person name="Kalinowski J."/>
            <person name="Ruckert C."/>
        </authorList>
    </citation>
    <scope>NUCLEOTIDE SEQUENCE</scope>
    <source>
        <strain evidence="2">JCM 14265</strain>
    </source>
</reference>
<reference evidence="2" key="2">
    <citation type="submission" date="2023-12" db="EMBL/GenBank/DDBJ databases">
        <authorList>
            <person name="Sun Q."/>
            <person name="Inoue M."/>
        </authorList>
    </citation>
    <scope>NUCLEOTIDE SEQUENCE</scope>
    <source>
        <strain evidence="2">JCM 14265</strain>
    </source>
</reference>
<feature type="region of interest" description="Disordered" evidence="1">
    <location>
        <begin position="1"/>
        <end position="77"/>
    </location>
</feature>
<feature type="compositionally biased region" description="Low complexity" evidence="1">
    <location>
        <begin position="59"/>
        <end position="73"/>
    </location>
</feature>
<proteinExistence type="predicted"/>
<name>A0AAV3SQS9_9EURY</name>
<sequence length="317" mass="33627">MAGSDPSVSIPSESATPSSVSVAAERRDDGYKHRLPVPRGVQVVGYETDGASDSPETESGSAADDAPTAATDGPVGGGLYVADGGSVDYVDASPGTELSFGLGERRCAGTVHEGDHVACDAGDAPYCDDHSHVWVCARCTGTCLKDEMDCHETHAMYLAAFAPDVLKVGVTREWRLGTRLREQGADRAAHIRTFENGRIAREVESELAAGDDLVDRVRVPTKLDGFGRSVDGDAWEALLARFDPIERFSFDYGLGLDERPVAETMAAGTVRGWKGRVLVLDRGGSTYAVDARDLVGYELTDAVPERELQSSLGAFGG</sequence>
<dbReference type="GO" id="GO:0005506">
    <property type="term" value="F:iron ion binding"/>
    <property type="evidence" value="ECO:0007669"/>
    <property type="project" value="InterPro"/>
</dbReference>
<accession>A0AAV3SQS9</accession>
<comment type="caution">
    <text evidence="2">The sequence shown here is derived from an EMBL/GenBank/DDBJ whole genome shotgun (WGS) entry which is preliminary data.</text>
</comment>
<dbReference type="InterPro" id="IPR017972">
    <property type="entry name" value="Cyt_P450_CS"/>
</dbReference>
<evidence type="ECO:0000256" key="1">
    <source>
        <dbReference type="SAM" id="MobiDB-lite"/>
    </source>
</evidence>
<dbReference type="AlphaFoldDB" id="A0AAV3SQS9"/>